<feature type="domain" description="DUF4365" evidence="1">
    <location>
        <begin position="20"/>
        <end position="155"/>
    </location>
</feature>
<protein>
    <recommendedName>
        <fullName evidence="1">DUF4365 domain-containing protein</fullName>
    </recommendedName>
</protein>
<dbReference type="AlphaFoldDB" id="B7GUL0"/>
<gene>
    <name evidence="2" type="ordered locus">Blon_2093</name>
</gene>
<dbReference type="Pfam" id="PF14280">
    <property type="entry name" value="DUF4365"/>
    <property type="match status" value="1"/>
</dbReference>
<reference evidence="2 3" key="1">
    <citation type="journal article" date="2008" name="Proc. Natl. Acad. Sci. U.S.A.">
        <title>The genome sequence of Bifidobacterium longum subsp. infantis reveals adaptations for milk utilization within the infant microbiome.</title>
        <authorList>
            <person name="Sela D.A."/>
            <person name="Chapman J."/>
            <person name="Adeuya A."/>
            <person name="Kim J.H."/>
            <person name="Chen F."/>
            <person name="Whitehead T.R."/>
            <person name="Lapidus A."/>
            <person name="Rokhsar D.S."/>
            <person name="Lebrilla C.B."/>
            <person name="German J.B."/>
            <person name="Price N.P."/>
            <person name="Richardson P.M."/>
            <person name="Mills D.A."/>
        </authorList>
    </citation>
    <scope>NUCLEOTIDE SEQUENCE [LARGE SCALE GENOMIC DNA]</scope>
    <source>
        <strain evidence="3">ATCC 15697 / DSM 20088 / JCM 1222 / NCTC 11817 / S12 [JGI]</strain>
    </source>
</reference>
<proteinExistence type="predicted"/>
<dbReference type="Proteomes" id="UP000001360">
    <property type="component" value="Chromosome"/>
</dbReference>
<evidence type="ECO:0000259" key="1">
    <source>
        <dbReference type="Pfam" id="PF14280"/>
    </source>
</evidence>
<evidence type="ECO:0000313" key="3">
    <source>
        <dbReference type="Proteomes" id="UP000001360"/>
    </source>
</evidence>
<accession>B7GUL0</accession>
<name>B7GUL0_BIFLS</name>
<evidence type="ECO:0000313" key="2">
    <source>
        <dbReference type="EMBL" id="ACJ53156.1"/>
    </source>
</evidence>
<organism evidence="2 3">
    <name type="scientific">Bifidobacterium longum subsp. infantis (strain ATCC 15697 / DSM 20088 / JCM 1222 / NCTC 11817 / S12)</name>
    <dbReference type="NCBI Taxonomy" id="391904"/>
    <lineage>
        <taxon>Bacteria</taxon>
        <taxon>Bacillati</taxon>
        <taxon>Actinomycetota</taxon>
        <taxon>Actinomycetes</taxon>
        <taxon>Bifidobacteriales</taxon>
        <taxon>Bifidobacteriaceae</taxon>
        <taxon>Bifidobacterium</taxon>
    </lineage>
</organism>
<dbReference type="KEGG" id="bln:Blon_2093"/>
<sequence length="936" mass="106221">MVMPGTFGVRISPEARRGEGGENQVKAFFSDTFQWCIMSKDIDFGTDLWVMPVGDEGIPSFVVLGVQVKKGASYFRHPKKDEQGNVIGWWFGFDANHEASWTNGRIAHVVVLISNEGTMYWSKIESSQIDRSSRKPKILVYKDHVLEKTDEEEIYEFACSTYEKSAFNGVVWNGLKNIKNQDRIRLAMLAPRVIAPHVNKHIDNLKGHEALASLLYGNEYGLEWYWRAGSGSMADVAMQKGKRKDEAWASSDWCWKAAAAFYDYFDGQGGRLDELFSVAKSPEEQAASAVMQFAFDIDDNDWSAALQHIEAVMTYDLYPVDKAWLLVHESWAMFELGRKDEAISAGSNAVSLCLQNPDDITANGICGAAMRLLWQYDWIWGNVKSSGKQVDVAEVIQSSDNPIFWWLELGERSIAGNAVSNRWLHSIGEAEKTHSLRRRFISLILQTAFLGDRDAWKRYCCLQAENAYAQIEDDNEGRTDIVNVLEMFRRCSSKDDYRKVLWSAIQRASDSRIVEYAETVSLNESTHSTALNDLTLFQCIGDYLSADKADEVCLWCLTTMASVREYARKVSATFNIPIELLETLKACYRAANRDVQEKIEQWFLELPCVEESYASRAQNLTILFPESFWGDDNLAILLQRCDAGSLQQWYEYKQSSHDEESEAQWRVKVKSGQVDVIKSVDDAQKLSEDEIRRVSDCFSAYCAEAIASYEQSGVIAVHGVDHMLSAFLFCGYAHPELVDWDSFVKLMLSNAEALQDKRWPLKFLIHFSNELPDGIREELFSMLSCFVKSCEDKANIVYWLAYEAMALLCEDERQNIIDYLISNKRYNAVARIVQRFPAERYVQLMVTMLKMGPAGMCDTAAGALTKLELCNFGGVIVTETVEDIMANGTLAQKEWIAEAVIEFTEEIPARMRERLIALEDSIGSSMRKALKEKLDV</sequence>
<dbReference type="InterPro" id="IPR025375">
    <property type="entry name" value="DUF4365"/>
</dbReference>
<dbReference type="EMBL" id="CP001095">
    <property type="protein sequence ID" value="ACJ53156.1"/>
    <property type="molecule type" value="Genomic_DNA"/>
</dbReference>